<dbReference type="RefSeq" id="WP_185086326.1">
    <property type="nucleotide sequence ID" value="NZ_JACHJB010000002.1"/>
</dbReference>
<comment type="caution">
    <text evidence="6">The sequence shown here is derived from an EMBL/GenBank/DDBJ whole genome shotgun (WGS) entry which is preliminary data.</text>
</comment>
<evidence type="ECO:0000256" key="3">
    <source>
        <dbReference type="ARBA" id="ARBA00023125"/>
    </source>
</evidence>
<dbReference type="Pfam" id="PF03466">
    <property type="entry name" value="LysR_substrate"/>
    <property type="match status" value="1"/>
</dbReference>
<evidence type="ECO:0000259" key="5">
    <source>
        <dbReference type="PROSITE" id="PS50931"/>
    </source>
</evidence>
<dbReference type="AlphaFoldDB" id="A0A7X0EXZ3"/>
<dbReference type="InterPro" id="IPR005119">
    <property type="entry name" value="LysR_subst-bd"/>
</dbReference>
<keyword evidence="7" id="KW-1185">Reference proteome</keyword>
<accession>A0A7X0EXZ3</accession>
<dbReference type="PROSITE" id="PS50931">
    <property type="entry name" value="HTH_LYSR"/>
    <property type="match status" value="1"/>
</dbReference>
<sequence>MELDSGTLTKLRAFEAVGRHLSFAKAAQELYVTPAALSHHVRHLEEELGVPLITRLHRRIELSPSGMRLLPECSQALQILSRAVREVKRTDQQETLTVSVAPYFSAKWLTPRLGRFWAHHPDIDLRLHHAYQPADFLTDNLDAGINWCPGDWPNAESTLVLHGRLTIVCSRAYLKQLPPDPSPHDLLDHRLMFEFSIEHLIRWFEASGVNLPAPPRADQVDDSHTLRRLALDGHGAALFFSGLIHEDLRTGQLVRPFDVEIDPGSAYYLTRPKDRPVGRRLKLFTAWLMSEIATSPYV</sequence>
<dbReference type="GO" id="GO:0003700">
    <property type="term" value="F:DNA-binding transcription factor activity"/>
    <property type="evidence" value="ECO:0007669"/>
    <property type="project" value="InterPro"/>
</dbReference>
<dbReference type="FunFam" id="1.10.10.10:FF:000001">
    <property type="entry name" value="LysR family transcriptional regulator"/>
    <property type="match status" value="1"/>
</dbReference>
<dbReference type="GO" id="GO:0006351">
    <property type="term" value="P:DNA-templated transcription"/>
    <property type="evidence" value="ECO:0007669"/>
    <property type="project" value="TreeGrafter"/>
</dbReference>
<comment type="similarity">
    <text evidence="1">Belongs to the LysR transcriptional regulatory family.</text>
</comment>
<feature type="domain" description="HTH lysR-type" evidence="5">
    <location>
        <begin position="7"/>
        <end position="63"/>
    </location>
</feature>
<dbReference type="EMBL" id="JACHJB010000002">
    <property type="protein sequence ID" value="MBB6348602.1"/>
    <property type="molecule type" value="Genomic_DNA"/>
</dbReference>
<dbReference type="CDD" id="cd08432">
    <property type="entry name" value="PBP2_GcdR_TrpI_HvrB_AmpR_like"/>
    <property type="match status" value="1"/>
</dbReference>
<keyword evidence="2" id="KW-0805">Transcription regulation</keyword>
<proteinExistence type="inferred from homology"/>
<gene>
    <name evidence="6" type="ORF">FHU36_005147</name>
</gene>
<evidence type="ECO:0000313" key="7">
    <source>
        <dbReference type="Proteomes" id="UP000583800"/>
    </source>
</evidence>
<dbReference type="SUPFAM" id="SSF53850">
    <property type="entry name" value="Periplasmic binding protein-like II"/>
    <property type="match status" value="1"/>
</dbReference>
<reference evidence="6 7" key="1">
    <citation type="submission" date="2020-08" db="EMBL/GenBank/DDBJ databases">
        <title>Sequencing the genomes of 1000 actinobacteria strains.</title>
        <authorList>
            <person name="Klenk H.-P."/>
        </authorList>
    </citation>
    <scope>NUCLEOTIDE SEQUENCE [LARGE SCALE GENOMIC DNA]</scope>
    <source>
        <strain evidence="6 7">DSM 45913</strain>
    </source>
</reference>
<dbReference type="Pfam" id="PF00126">
    <property type="entry name" value="HTH_1"/>
    <property type="match status" value="1"/>
</dbReference>
<dbReference type="PANTHER" id="PTHR30537:SF26">
    <property type="entry name" value="GLYCINE CLEAVAGE SYSTEM TRANSCRIPTIONAL ACTIVATOR"/>
    <property type="match status" value="1"/>
</dbReference>
<dbReference type="Gene3D" id="1.10.10.10">
    <property type="entry name" value="Winged helix-like DNA-binding domain superfamily/Winged helix DNA-binding domain"/>
    <property type="match status" value="1"/>
</dbReference>
<dbReference type="InterPro" id="IPR000847">
    <property type="entry name" value="LysR_HTH_N"/>
</dbReference>
<name>A0A7X0EXZ3_9ACTN</name>
<dbReference type="GO" id="GO:0043565">
    <property type="term" value="F:sequence-specific DNA binding"/>
    <property type="evidence" value="ECO:0007669"/>
    <property type="project" value="TreeGrafter"/>
</dbReference>
<keyword evidence="3 6" id="KW-0238">DNA-binding</keyword>
<dbReference type="Proteomes" id="UP000583800">
    <property type="component" value="Unassembled WGS sequence"/>
</dbReference>
<protein>
    <submittedName>
        <fullName evidence="6">DNA-binding transcriptional LysR family regulator</fullName>
    </submittedName>
</protein>
<dbReference type="PANTHER" id="PTHR30537">
    <property type="entry name" value="HTH-TYPE TRANSCRIPTIONAL REGULATOR"/>
    <property type="match status" value="1"/>
</dbReference>
<dbReference type="Gene3D" id="3.40.190.10">
    <property type="entry name" value="Periplasmic binding protein-like II"/>
    <property type="match status" value="2"/>
</dbReference>
<dbReference type="InterPro" id="IPR036390">
    <property type="entry name" value="WH_DNA-bd_sf"/>
</dbReference>
<evidence type="ECO:0000256" key="4">
    <source>
        <dbReference type="ARBA" id="ARBA00023163"/>
    </source>
</evidence>
<dbReference type="PRINTS" id="PR00039">
    <property type="entry name" value="HTHLYSR"/>
</dbReference>
<dbReference type="InterPro" id="IPR036388">
    <property type="entry name" value="WH-like_DNA-bd_sf"/>
</dbReference>
<keyword evidence="4" id="KW-0804">Transcription</keyword>
<evidence type="ECO:0000256" key="2">
    <source>
        <dbReference type="ARBA" id="ARBA00023015"/>
    </source>
</evidence>
<dbReference type="SUPFAM" id="SSF46785">
    <property type="entry name" value="Winged helix' DNA-binding domain"/>
    <property type="match status" value="1"/>
</dbReference>
<organism evidence="6 7">
    <name type="scientific">Nonomuraea muscovyensis</name>
    <dbReference type="NCBI Taxonomy" id="1124761"/>
    <lineage>
        <taxon>Bacteria</taxon>
        <taxon>Bacillati</taxon>
        <taxon>Actinomycetota</taxon>
        <taxon>Actinomycetes</taxon>
        <taxon>Streptosporangiales</taxon>
        <taxon>Streptosporangiaceae</taxon>
        <taxon>Nonomuraea</taxon>
    </lineage>
</organism>
<dbReference type="InterPro" id="IPR058163">
    <property type="entry name" value="LysR-type_TF_proteobact-type"/>
</dbReference>
<evidence type="ECO:0000256" key="1">
    <source>
        <dbReference type="ARBA" id="ARBA00009437"/>
    </source>
</evidence>
<evidence type="ECO:0000313" key="6">
    <source>
        <dbReference type="EMBL" id="MBB6348602.1"/>
    </source>
</evidence>